<evidence type="ECO:0000313" key="2">
    <source>
        <dbReference type="Proteomes" id="UP001054837"/>
    </source>
</evidence>
<dbReference type="Proteomes" id="UP001054837">
    <property type="component" value="Unassembled WGS sequence"/>
</dbReference>
<gene>
    <name evidence="1" type="ORF">CDAR_299551</name>
</gene>
<reference evidence="1 2" key="1">
    <citation type="submission" date="2021-06" db="EMBL/GenBank/DDBJ databases">
        <title>Caerostris darwini draft genome.</title>
        <authorList>
            <person name="Kono N."/>
            <person name="Arakawa K."/>
        </authorList>
    </citation>
    <scope>NUCLEOTIDE SEQUENCE [LARGE SCALE GENOMIC DNA]</scope>
</reference>
<accession>A0AAV4RNP4</accession>
<comment type="caution">
    <text evidence="1">The sequence shown here is derived from an EMBL/GenBank/DDBJ whole genome shotgun (WGS) entry which is preliminary data.</text>
</comment>
<dbReference type="AlphaFoldDB" id="A0AAV4RNP4"/>
<proteinExistence type="predicted"/>
<dbReference type="EMBL" id="BPLQ01006511">
    <property type="protein sequence ID" value="GIY23050.1"/>
    <property type="molecule type" value="Genomic_DNA"/>
</dbReference>
<evidence type="ECO:0000313" key="1">
    <source>
        <dbReference type="EMBL" id="GIY23050.1"/>
    </source>
</evidence>
<sequence>MQNVCNPAYGGSCMVIKTMMANYGKPDFSGNHGVKNLDCSKLWWKSVENSANGAKVTNTWIAPNYNGKPWENCSMVAICSPTIKTWIDPKYGSKL</sequence>
<keyword evidence="2" id="KW-1185">Reference proteome</keyword>
<name>A0AAV4RNP4_9ARAC</name>
<organism evidence="1 2">
    <name type="scientific">Caerostris darwini</name>
    <dbReference type="NCBI Taxonomy" id="1538125"/>
    <lineage>
        <taxon>Eukaryota</taxon>
        <taxon>Metazoa</taxon>
        <taxon>Ecdysozoa</taxon>
        <taxon>Arthropoda</taxon>
        <taxon>Chelicerata</taxon>
        <taxon>Arachnida</taxon>
        <taxon>Araneae</taxon>
        <taxon>Araneomorphae</taxon>
        <taxon>Entelegynae</taxon>
        <taxon>Araneoidea</taxon>
        <taxon>Araneidae</taxon>
        <taxon>Caerostris</taxon>
    </lineage>
</organism>
<protein>
    <submittedName>
        <fullName evidence="1">Uncharacterized protein</fullName>
    </submittedName>
</protein>